<accession>A0ABD1GJU2</accession>
<reference evidence="2 3" key="1">
    <citation type="submission" date="2024-06" db="EMBL/GenBank/DDBJ databases">
        <title>A chromosome level genome sequence of Diviner's sage (Salvia divinorum).</title>
        <authorList>
            <person name="Ford S.A."/>
            <person name="Ro D.-K."/>
            <person name="Ness R.W."/>
            <person name="Phillips M.A."/>
        </authorList>
    </citation>
    <scope>NUCLEOTIDE SEQUENCE [LARGE SCALE GENOMIC DNA]</scope>
    <source>
        <strain evidence="2">SAF-2024a</strain>
        <tissue evidence="2">Leaf</tissue>
    </source>
</reference>
<keyword evidence="3" id="KW-1185">Reference proteome</keyword>
<dbReference type="EMBL" id="JBEAFC010000008">
    <property type="protein sequence ID" value="KAL1544386.1"/>
    <property type="molecule type" value="Genomic_DNA"/>
</dbReference>
<gene>
    <name evidence="2" type="ORF">AAHA92_21245</name>
</gene>
<organism evidence="2 3">
    <name type="scientific">Salvia divinorum</name>
    <name type="common">Maria pastora</name>
    <name type="synonym">Diviner's sage</name>
    <dbReference type="NCBI Taxonomy" id="28513"/>
    <lineage>
        <taxon>Eukaryota</taxon>
        <taxon>Viridiplantae</taxon>
        <taxon>Streptophyta</taxon>
        <taxon>Embryophyta</taxon>
        <taxon>Tracheophyta</taxon>
        <taxon>Spermatophyta</taxon>
        <taxon>Magnoliopsida</taxon>
        <taxon>eudicotyledons</taxon>
        <taxon>Gunneridae</taxon>
        <taxon>Pentapetalae</taxon>
        <taxon>asterids</taxon>
        <taxon>lamiids</taxon>
        <taxon>Lamiales</taxon>
        <taxon>Lamiaceae</taxon>
        <taxon>Nepetoideae</taxon>
        <taxon>Mentheae</taxon>
        <taxon>Salviinae</taxon>
        <taxon>Salvia</taxon>
        <taxon>Salvia subgen. Calosphace</taxon>
    </lineage>
</organism>
<evidence type="ECO:0000256" key="1">
    <source>
        <dbReference type="SAM" id="MobiDB-lite"/>
    </source>
</evidence>
<evidence type="ECO:0000313" key="3">
    <source>
        <dbReference type="Proteomes" id="UP001567538"/>
    </source>
</evidence>
<feature type="region of interest" description="Disordered" evidence="1">
    <location>
        <begin position="1"/>
        <end position="37"/>
    </location>
</feature>
<proteinExistence type="predicted"/>
<sequence>MMAEQEPETVAVADHQSKRRMREKDTRGLKSGDPVVVKPVGRGVDLHQWIRVAQQHSEVSTTCTGAAGYLPPIEQKLYNDRSEISFHDSKHWNTLYENKPLNPHSLTPSTPPSVSSRRTTLQLSSWLDWLQNPRISW</sequence>
<comment type="caution">
    <text evidence="2">The sequence shown here is derived from an EMBL/GenBank/DDBJ whole genome shotgun (WGS) entry which is preliminary data.</text>
</comment>
<protein>
    <submittedName>
        <fullName evidence="2">Uncharacterized protein</fullName>
    </submittedName>
</protein>
<name>A0ABD1GJU2_SALDI</name>
<dbReference type="Proteomes" id="UP001567538">
    <property type="component" value="Unassembled WGS sequence"/>
</dbReference>
<dbReference type="AlphaFoldDB" id="A0ABD1GJU2"/>
<evidence type="ECO:0000313" key="2">
    <source>
        <dbReference type="EMBL" id="KAL1544386.1"/>
    </source>
</evidence>